<evidence type="ECO:0000313" key="3">
    <source>
        <dbReference type="Proteomes" id="UP000298652"/>
    </source>
</evidence>
<evidence type="ECO:0000256" key="1">
    <source>
        <dbReference type="SAM" id="MobiDB-lite"/>
    </source>
</evidence>
<protein>
    <submittedName>
        <fullName evidence="2">Uncharacterized protein</fullName>
    </submittedName>
</protein>
<dbReference type="AlphaFoldDB" id="A0A4V6DAI6"/>
<reference evidence="2" key="1">
    <citation type="submission" date="2019-03" db="EMBL/GenBank/DDBJ databases">
        <title>WGS assembly of Setaria viridis.</title>
        <authorList>
            <person name="Huang P."/>
            <person name="Jenkins J."/>
            <person name="Grimwood J."/>
            <person name="Barry K."/>
            <person name="Healey A."/>
            <person name="Mamidi S."/>
            <person name="Sreedasyam A."/>
            <person name="Shu S."/>
            <person name="Feldman M."/>
            <person name="Wu J."/>
            <person name="Yu Y."/>
            <person name="Chen C."/>
            <person name="Johnson J."/>
            <person name="Rokhsar D."/>
            <person name="Baxter I."/>
            <person name="Schmutz J."/>
            <person name="Brutnell T."/>
            <person name="Kellogg E."/>
        </authorList>
    </citation>
    <scope>NUCLEOTIDE SEQUENCE [LARGE SCALE GENOMIC DNA]</scope>
</reference>
<dbReference type="EMBL" id="CM016553">
    <property type="protein sequence ID" value="TKW30096.1"/>
    <property type="molecule type" value="Genomic_DNA"/>
</dbReference>
<feature type="region of interest" description="Disordered" evidence="1">
    <location>
        <begin position="1"/>
        <end position="40"/>
    </location>
</feature>
<evidence type="ECO:0000313" key="2">
    <source>
        <dbReference type="EMBL" id="TKW30096.1"/>
    </source>
</evidence>
<feature type="region of interest" description="Disordered" evidence="1">
    <location>
        <begin position="66"/>
        <end position="93"/>
    </location>
</feature>
<dbReference type="Gramene" id="TKW30096">
    <property type="protein sequence ID" value="TKW30096"/>
    <property type="gene ID" value="SEVIR_2G011900v2"/>
</dbReference>
<gene>
    <name evidence="2" type="ORF">SEVIR_2G011900v2</name>
</gene>
<dbReference type="PANTHER" id="PTHR33377">
    <property type="entry name" value="OS10G0134700 PROTEIN-RELATED"/>
    <property type="match status" value="1"/>
</dbReference>
<keyword evidence="3" id="KW-1185">Reference proteome</keyword>
<feature type="compositionally biased region" description="Pro residues" evidence="1">
    <location>
        <begin position="1"/>
        <end position="11"/>
    </location>
</feature>
<proteinExistence type="predicted"/>
<name>A0A4V6DAI6_SETVI</name>
<organism evidence="2 3">
    <name type="scientific">Setaria viridis</name>
    <name type="common">Green bristlegrass</name>
    <name type="synonym">Setaria italica subsp. viridis</name>
    <dbReference type="NCBI Taxonomy" id="4556"/>
    <lineage>
        <taxon>Eukaryota</taxon>
        <taxon>Viridiplantae</taxon>
        <taxon>Streptophyta</taxon>
        <taxon>Embryophyta</taxon>
        <taxon>Tracheophyta</taxon>
        <taxon>Spermatophyta</taxon>
        <taxon>Magnoliopsida</taxon>
        <taxon>Liliopsida</taxon>
        <taxon>Poales</taxon>
        <taxon>Poaceae</taxon>
        <taxon>PACMAD clade</taxon>
        <taxon>Panicoideae</taxon>
        <taxon>Panicodae</taxon>
        <taxon>Paniceae</taxon>
        <taxon>Cenchrinae</taxon>
        <taxon>Setaria</taxon>
    </lineage>
</organism>
<dbReference type="PANTHER" id="PTHR33377:SF23">
    <property type="entry name" value="NB-ARC DOMAIN-CONTAINING PROTEIN"/>
    <property type="match status" value="1"/>
</dbReference>
<dbReference type="OMA" id="FLVTHRY"/>
<accession>A0A4V6DAI6</accession>
<sequence length="300" mass="33816">MTPGEAAPPPANAETLPAKHSALASAKSTPRALLPASSTGSAHGPYAPTFSAAAALPPCDRGWLETASKRSPVRRRGGWPTSGERLCSPSPRKNRPRIANFHLQLEISSRSDKVVRFGTARALTLKHLPQEAYWYFFKTLAFGSMDPEFHPARFVQVAMEMARLLNRLHINGANVVTCHLRDNFEIHFWCKIYNFLRGFIQKHVSIFGEHPIDLLNQDRPILFGRVTTPYEEFLVTHRYQCSSQVDIPKIGLQDLAFGSVRPLGKFDILLWRSQIPPYYSYIYTCEVQELKIAGAKRKRS</sequence>
<dbReference type="Proteomes" id="UP000298652">
    <property type="component" value="Chromosome 2"/>
</dbReference>